<dbReference type="AlphaFoldDB" id="A0A976MA23"/>
<feature type="compositionally biased region" description="Acidic residues" evidence="5">
    <location>
        <begin position="233"/>
        <end position="273"/>
    </location>
</feature>
<dbReference type="PROSITE" id="PS00518">
    <property type="entry name" value="ZF_RING_1"/>
    <property type="match status" value="1"/>
</dbReference>
<dbReference type="SUPFAM" id="SSF90229">
    <property type="entry name" value="CCCH zinc finger"/>
    <property type="match status" value="1"/>
</dbReference>
<evidence type="ECO:0000256" key="4">
    <source>
        <dbReference type="PROSITE-ProRule" id="PRU00723"/>
    </source>
</evidence>
<dbReference type="SMART" id="SM00184">
    <property type="entry name" value="RING"/>
    <property type="match status" value="1"/>
</dbReference>
<dbReference type="Pfam" id="PF00642">
    <property type="entry name" value="zf-CCCH"/>
    <property type="match status" value="1"/>
</dbReference>
<dbReference type="Gene3D" id="4.10.1000.10">
    <property type="entry name" value="Zinc finger, CCCH-type"/>
    <property type="match status" value="1"/>
</dbReference>
<dbReference type="PROSITE" id="PS50103">
    <property type="entry name" value="ZF_C3H1"/>
    <property type="match status" value="1"/>
</dbReference>
<evidence type="ECO:0000256" key="5">
    <source>
        <dbReference type="SAM" id="MobiDB-lite"/>
    </source>
</evidence>
<dbReference type="GO" id="GO:0008270">
    <property type="term" value="F:zinc ion binding"/>
    <property type="evidence" value="ECO:0007669"/>
    <property type="project" value="UniProtKB-KW"/>
</dbReference>
<name>A0A976MA23_THEOR</name>
<dbReference type="PROSITE" id="PS50089">
    <property type="entry name" value="ZF_RING_2"/>
    <property type="match status" value="1"/>
</dbReference>
<evidence type="ECO:0000256" key="3">
    <source>
        <dbReference type="ARBA" id="ARBA00022833"/>
    </source>
</evidence>
<dbReference type="InterPro" id="IPR001841">
    <property type="entry name" value="Znf_RING"/>
</dbReference>
<evidence type="ECO:0000256" key="1">
    <source>
        <dbReference type="ARBA" id="ARBA00022723"/>
    </source>
</evidence>
<keyword evidence="2 4" id="KW-0863">Zinc-finger</keyword>
<accession>A0A976MA23</accession>
<dbReference type="Proteomes" id="UP000244811">
    <property type="component" value="Chromosome 1"/>
</dbReference>
<dbReference type="InterPro" id="IPR017907">
    <property type="entry name" value="Znf_RING_CS"/>
</dbReference>
<sequence>MFNKRNLASLKNRKSDEKKEEEVVTVDDETELNQQGGVKLFKRRQIAKINITVNKSKTVDKNDVVPLESTIVDLQSSDEPINRATSTYEIDTDKSMDTRSILERNLEIGKKILAGELEDKVYRGKGAYKPVMNIREDSIAASKYTGLYGPVRASATNVRTTLRIDYQPDICKDYKETGYCGFGDTCKFLHDRSDYKSGWQLEKEWEQQQAEKRQKMQKKLERWHKKMESKASEDEEEEDDDESSSSSDSDSDSDDSDSDSDSDSSETSDNEEDGSLKKIIKLKAKKLKVPFCCLSCKKLWNTEMNPIVTSCNHYFCERCVIEAYSNDLKCPKCDVVTDGIMNRASVIEKLLESISKS</sequence>
<dbReference type="InterPro" id="IPR013083">
    <property type="entry name" value="Znf_RING/FYVE/PHD"/>
</dbReference>
<dbReference type="InterPro" id="IPR000571">
    <property type="entry name" value="Znf_CCCH"/>
</dbReference>
<feature type="domain" description="RING-type" evidence="6">
    <location>
        <begin position="293"/>
        <end position="334"/>
    </location>
</feature>
<proteinExistence type="predicted"/>
<feature type="region of interest" description="Disordered" evidence="5">
    <location>
        <begin position="1"/>
        <end position="20"/>
    </location>
</feature>
<feature type="region of interest" description="Disordered" evidence="5">
    <location>
        <begin position="210"/>
        <end position="273"/>
    </location>
</feature>
<dbReference type="PANTHER" id="PTHR12930">
    <property type="entry name" value="ZINC FINGER PROTEIN 183"/>
    <property type="match status" value="1"/>
</dbReference>
<gene>
    <name evidence="8" type="ORF">MACK_000685</name>
</gene>
<dbReference type="SMART" id="SM00356">
    <property type="entry name" value="ZnF_C3H1"/>
    <property type="match status" value="1"/>
</dbReference>
<protein>
    <submittedName>
        <fullName evidence="8">Complexed with cef1p</fullName>
    </submittedName>
</protein>
<evidence type="ECO:0000259" key="7">
    <source>
        <dbReference type="PROSITE" id="PS50103"/>
    </source>
</evidence>
<feature type="compositionally biased region" description="Basic and acidic residues" evidence="5">
    <location>
        <begin position="210"/>
        <end position="232"/>
    </location>
</feature>
<feature type="domain" description="C3H1-type" evidence="7">
    <location>
        <begin position="165"/>
        <end position="193"/>
    </location>
</feature>
<dbReference type="SUPFAM" id="SSF57850">
    <property type="entry name" value="RING/U-box"/>
    <property type="match status" value="1"/>
</dbReference>
<evidence type="ECO:0000259" key="6">
    <source>
        <dbReference type="PROSITE" id="PS50089"/>
    </source>
</evidence>
<evidence type="ECO:0000313" key="9">
    <source>
        <dbReference type="Proteomes" id="UP000244811"/>
    </source>
</evidence>
<evidence type="ECO:0000313" key="8">
    <source>
        <dbReference type="EMBL" id="UKK00611.2"/>
    </source>
</evidence>
<keyword evidence="3 4" id="KW-0862">Zinc</keyword>
<organism evidence="8 9">
    <name type="scientific">Theileria orientalis</name>
    <dbReference type="NCBI Taxonomy" id="68886"/>
    <lineage>
        <taxon>Eukaryota</taxon>
        <taxon>Sar</taxon>
        <taxon>Alveolata</taxon>
        <taxon>Apicomplexa</taxon>
        <taxon>Aconoidasida</taxon>
        <taxon>Piroplasmida</taxon>
        <taxon>Theileriidae</taxon>
        <taxon>Theileria</taxon>
    </lineage>
</organism>
<reference evidence="8" key="1">
    <citation type="submission" date="2022-07" db="EMBL/GenBank/DDBJ databases">
        <title>Evaluation of T. orientalis genome assembly methods using nanopore sequencing and analysis of variation between genomes.</title>
        <authorList>
            <person name="Yam J."/>
            <person name="Micallef M.L."/>
            <person name="Liu M."/>
            <person name="Djordjevic S.P."/>
            <person name="Bogema D.R."/>
            <person name="Jenkins C."/>
        </authorList>
    </citation>
    <scope>NUCLEOTIDE SEQUENCE</scope>
    <source>
        <strain evidence="8">Goon Nure</strain>
    </source>
</reference>
<dbReference type="InterPro" id="IPR036855">
    <property type="entry name" value="Znf_CCCH_sf"/>
</dbReference>
<feature type="zinc finger region" description="C3H1-type" evidence="4">
    <location>
        <begin position="165"/>
        <end position="193"/>
    </location>
</feature>
<dbReference type="GO" id="GO:0005684">
    <property type="term" value="C:U2-type spliceosomal complex"/>
    <property type="evidence" value="ECO:0007669"/>
    <property type="project" value="TreeGrafter"/>
</dbReference>
<keyword evidence="1 4" id="KW-0479">Metal-binding</keyword>
<dbReference type="Gene3D" id="3.30.40.10">
    <property type="entry name" value="Zinc/RING finger domain, C3HC4 (zinc finger)"/>
    <property type="match status" value="1"/>
</dbReference>
<evidence type="ECO:0000256" key="2">
    <source>
        <dbReference type="ARBA" id="ARBA00022771"/>
    </source>
</evidence>
<dbReference type="GO" id="GO:0034247">
    <property type="term" value="P:snoRNA splicing"/>
    <property type="evidence" value="ECO:0007669"/>
    <property type="project" value="TreeGrafter"/>
</dbReference>
<dbReference type="EMBL" id="CP056069">
    <property type="protein sequence ID" value="UKK00611.2"/>
    <property type="molecule type" value="Genomic_DNA"/>
</dbReference>
<dbReference type="InterPro" id="IPR039971">
    <property type="entry name" value="CWC24-like"/>
</dbReference>
<dbReference type="PANTHER" id="PTHR12930:SF0">
    <property type="entry name" value="RING FINGER PROTEIN 113B"/>
    <property type="match status" value="1"/>
</dbReference>